<accession>D8Q211</accession>
<keyword evidence="3" id="KW-1185">Reference proteome</keyword>
<reference evidence="2 3" key="1">
    <citation type="journal article" date="2010" name="Nat. Biotechnol.">
        <title>Genome sequence of the model mushroom Schizophyllum commune.</title>
        <authorList>
            <person name="Ohm R.A."/>
            <person name="de Jong J.F."/>
            <person name="Lugones L.G."/>
            <person name="Aerts A."/>
            <person name="Kothe E."/>
            <person name="Stajich J.E."/>
            <person name="de Vries R.P."/>
            <person name="Record E."/>
            <person name="Levasseur A."/>
            <person name="Baker S.E."/>
            <person name="Bartholomew K.A."/>
            <person name="Coutinho P.M."/>
            <person name="Erdmann S."/>
            <person name="Fowler T.J."/>
            <person name="Gathman A.C."/>
            <person name="Lombard V."/>
            <person name="Henrissat B."/>
            <person name="Knabe N."/>
            <person name="Kuees U."/>
            <person name="Lilly W.W."/>
            <person name="Lindquist E."/>
            <person name="Lucas S."/>
            <person name="Magnuson J.K."/>
            <person name="Piumi F."/>
            <person name="Raudaskoski M."/>
            <person name="Salamov A."/>
            <person name="Schmutz J."/>
            <person name="Schwarze F.W.M.R."/>
            <person name="vanKuyk P.A."/>
            <person name="Horton J.S."/>
            <person name="Grigoriev I.V."/>
            <person name="Woesten H.A.B."/>
        </authorList>
    </citation>
    <scope>NUCLEOTIDE SEQUENCE [LARGE SCALE GENOMIC DNA]</scope>
    <source>
        <strain evidence="3">H4-8 / FGSC 9210</strain>
    </source>
</reference>
<dbReference type="EMBL" id="GL377305">
    <property type="protein sequence ID" value="EFI98032.1"/>
    <property type="molecule type" value="Genomic_DNA"/>
</dbReference>
<feature type="non-terminal residue" evidence="2">
    <location>
        <position position="204"/>
    </location>
</feature>
<dbReference type="HOGENOM" id="CLU_1343940_0_0_1"/>
<dbReference type="AlphaFoldDB" id="D8Q211"/>
<feature type="compositionally biased region" description="Polar residues" evidence="1">
    <location>
        <begin position="23"/>
        <end position="45"/>
    </location>
</feature>
<gene>
    <name evidence="2" type="ORF">SCHCODRAFT_108438</name>
</gene>
<name>D8Q211_SCHCM</name>
<protein>
    <submittedName>
        <fullName evidence="2">Uncharacterized protein</fullName>
    </submittedName>
</protein>
<dbReference type="RefSeq" id="XP_003032935.1">
    <property type="nucleotide sequence ID" value="XM_003032889.1"/>
</dbReference>
<dbReference type="GeneID" id="9592872"/>
<evidence type="ECO:0000256" key="1">
    <source>
        <dbReference type="SAM" id="MobiDB-lite"/>
    </source>
</evidence>
<proteinExistence type="predicted"/>
<dbReference type="OrthoDB" id="10330055at2759"/>
<feature type="region of interest" description="Disordered" evidence="1">
    <location>
        <begin position="23"/>
        <end position="68"/>
    </location>
</feature>
<feature type="region of interest" description="Disordered" evidence="1">
    <location>
        <begin position="184"/>
        <end position="204"/>
    </location>
</feature>
<dbReference type="InParanoid" id="D8Q211"/>
<feature type="region of interest" description="Disordered" evidence="1">
    <location>
        <begin position="125"/>
        <end position="158"/>
    </location>
</feature>
<evidence type="ECO:0000313" key="3">
    <source>
        <dbReference type="Proteomes" id="UP000007431"/>
    </source>
</evidence>
<dbReference type="VEuPathDB" id="FungiDB:SCHCODRAFT_02746949"/>
<sequence length="204" mass="22701">MYRSSRSADAGWSVVTLGTYTYQGRPRQNSDAGPTFSSGGLSGSRNDGRAWRARSMSMPETPTGIDGEHRREYWVSRLQTIDDCTLNSKKSHDSRQSFDCRAVAGRRIKTHSWFDRLDEEVAAEVSARHAELGEPSTPPSHDDESSFVPLSPRQTTSPMAIRGYASTGEIENWDDAYDFEDAEDDWVDIPTPHAPTFGVSARAH</sequence>
<dbReference type="KEGG" id="scm:SCHCO_02746949"/>
<evidence type="ECO:0000313" key="2">
    <source>
        <dbReference type="EMBL" id="EFI98032.1"/>
    </source>
</evidence>
<organism evidence="3">
    <name type="scientific">Schizophyllum commune (strain H4-8 / FGSC 9210)</name>
    <name type="common">Split gill fungus</name>
    <dbReference type="NCBI Taxonomy" id="578458"/>
    <lineage>
        <taxon>Eukaryota</taxon>
        <taxon>Fungi</taxon>
        <taxon>Dikarya</taxon>
        <taxon>Basidiomycota</taxon>
        <taxon>Agaricomycotina</taxon>
        <taxon>Agaricomycetes</taxon>
        <taxon>Agaricomycetidae</taxon>
        <taxon>Agaricales</taxon>
        <taxon>Schizophyllaceae</taxon>
        <taxon>Schizophyllum</taxon>
    </lineage>
</organism>
<dbReference type="Proteomes" id="UP000007431">
    <property type="component" value="Unassembled WGS sequence"/>
</dbReference>